<reference evidence="2 3" key="1">
    <citation type="submission" date="2017-06" db="EMBL/GenBank/DDBJ databases">
        <title>Ant-infecting Ophiocordyceps genomes reveal a high diversity of potential behavioral manipulation genes and a possible major role for enterotoxins.</title>
        <authorList>
            <person name="De Bekker C."/>
            <person name="Evans H.C."/>
            <person name="Brachmann A."/>
            <person name="Hughes D.P."/>
        </authorList>
    </citation>
    <scope>NUCLEOTIDE SEQUENCE [LARGE SCALE GENOMIC DNA]</scope>
    <source>
        <strain evidence="2 3">Map16</strain>
    </source>
</reference>
<sequence>MGYIHTACSWAVVIAPAVFPRLSFAELVPFTDSLTEGQGYNTFLRSGCTHKAVISKDESSPVDDGGYDVTYMAEKMESYHQFLSSIDVNIAASMGVADATDAASGSFSASFLNQHEFQSSFLTYLVKVDVRRQPTGKKEFRFNPSAIPVSPEDIHSTYWFVAGGALFARVSIMVENQAKHTEVAQSAEAAFKMYGSEVRVSESIYRSITDIHRNSQVRVYLHYVGAPPEAREGTTEANDEGSMSAGKEDLLHLKDLADEFLANAKKHNWKRLAILDRYTNVPEFDKVFRGVKPLDYARAIDRSKDIFDDFTTYTGLQLMIRGIDIKHYLDGREARETLDNRCGENVQKFRDWFQNVTKDPDKSKTKPSVDNPDSFLAEIVQAVRSTVYIAQRLKLANGETTDIFDTKLRWGATERFRIRAYDFGDVQGTKRISFGRKTEEDEIKCEIVKDRDLTVGYELESRFWAFDSWIAGLDLAIDILVIPSESIVDLNFHNASQDVGSRERRDQLHVVRRSRIRRRQFALRPFTLYGKPV</sequence>
<organism evidence="2 3">
    <name type="scientific">Ophiocordyceps camponoti-rufipedis</name>
    <dbReference type="NCBI Taxonomy" id="2004952"/>
    <lineage>
        <taxon>Eukaryota</taxon>
        <taxon>Fungi</taxon>
        <taxon>Dikarya</taxon>
        <taxon>Ascomycota</taxon>
        <taxon>Pezizomycotina</taxon>
        <taxon>Sordariomycetes</taxon>
        <taxon>Hypocreomycetidae</taxon>
        <taxon>Hypocreales</taxon>
        <taxon>Ophiocordycipitaceae</taxon>
        <taxon>Ophiocordyceps</taxon>
    </lineage>
</organism>
<evidence type="ECO:0000313" key="2">
    <source>
        <dbReference type="EMBL" id="PHH76666.1"/>
    </source>
</evidence>
<feature type="signal peptide" evidence="1">
    <location>
        <begin position="1"/>
        <end position="25"/>
    </location>
</feature>
<feature type="chain" id="PRO_5012428719" description="MACPF domain-containing protein" evidence="1">
    <location>
        <begin position="26"/>
        <end position="533"/>
    </location>
</feature>
<dbReference type="Proteomes" id="UP000226431">
    <property type="component" value="Unassembled WGS sequence"/>
</dbReference>
<evidence type="ECO:0008006" key="4">
    <source>
        <dbReference type="Google" id="ProtNLM"/>
    </source>
</evidence>
<gene>
    <name evidence="2" type="ORF">CDD80_1344</name>
</gene>
<evidence type="ECO:0000256" key="1">
    <source>
        <dbReference type="SAM" id="SignalP"/>
    </source>
</evidence>
<proteinExistence type="predicted"/>
<accession>A0A2C5Z9G5</accession>
<dbReference type="AlphaFoldDB" id="A0A2C5Z9G5"/>
<keyword evidence="3" id="KW-1185">Reference proteome</keyword>
<dbReference type="STRING" id="2004952.A0A2C5Z9G5"/>
<dbReference type="EMBL" id="NJES01000153">
    <property type="protein sequence ID" value="PHH76666.1"/>
    <property type="molecule type" value="Genomic_DNA"/>
</dbReference>
<comment type="caution">
    <text evidence="2">The sequence shown here is derived from an EMBL/GenBank/DDBJ whole genome shotgun (WGS) entry which is preliminary data.</text>
</comment>
<keyword evidence="1" id="KW-0732">Signal</keyword>
<protein>
    <recommendedName>
        <fullName evidence="4">MACPF domain-containing protein</fullName>
    </recommendedName>
</protein>
<name>A0A2C5Z9G5_9HYPO</name>
<dbReference type="OrthoDB" id="3231004at2759"/>
<evidence type="ECO:0000313" key="3">
    <source>
        <dbReference type="Proteomes" id="UP000226431"/>
    </source>
</evidence>